<evidence type="ECO:0000313" key="4">
    <source>
        <dbReference type="Proteomes" id="UP000694005"/>
    </source>
</evidence>
<dbReference type="AlphaFoldDB" id="A0A8D9FYP9"/>
<feature type="domain" description="Ribosomal protein L19e C-terminal" evidence="2">
    <location>
        <begin position="2"/>
        <end position="41"/>
    </location>
</feature>
<dbReference type="Pfam" id="PF25476">
    <property type="entry name" value="Ribosomal_L19e_C"/>
    <property type="match status" value="1"/>
</dbReference>
<protein>
    <recommendedName>
        <fullName evidence="2">Ribosomal protein L19e C-terminal domain-containing protein</fullName>
    </recommendedName>
</protein>
<dbReference type="Proteomes" id="UP000694005">
    <property type="component" value="Chromosome A09"/>
</dbReference>
<gene>
    <name evidence="3" type="ORF">BRAPAZ1V2_A09P30550.2</name>
</gene>
<reference evidence="3 4" key="1">
    <citation type="submission" date="2021-07" db="EMBL/GenBank/DDBJ databases">
        <authorList>
            <consortium name="Genoscope - CEA"/>
            <person name="William W."/>
        </authorList>
    </citation>
    <scope>NUCLEOTIDE SEQUENCE [LARGE SCALE GENOMIC DNA]</scope>
</reference>
<feature type="compositionally biased region" description="Basic and acidic residues" evidence="1">
    <location>
        <begin position="36"/>
        <end position="45"/>
    </location>
</feature>
<dbReference type="GO" id="GO:0003735">
    <property type="term" value="F:structural constituent of ribosome"/>
    <property type="evidence" value="ECO:0007669"/>
    <property type="project" value="InterPro"/>
</dbReference>
<organism evidence="3 4">
    <name type="scientific">Brassica campestris</name>
    <name type="common">Field mustard</name>
    <dbReference type="NCBI Taxonomy" id="3711"/>
    <lineage>
        <taxon>Eukaryota</taxon>
        <taxon>Viridiplantae</taxon>
        <taxon>Streptophyta</taxon>
        <taxon>Embryophyta</taxon>
        <taxon>Tracheophyta</taxon>
        <taxon>Spermatophyta</taxon>
        <taxon>Magnoliopsida</taxon>
        <taxon>eudicotyledons</taxon>
        <taxon>Gunneridae</taxon>
        <taxon>Pentapetalae</taxon>
        <taxon>rosids</taxon>
        <taxon>malvids</taxon>
        <taxon>Brassicales</taxon>
        <taxon>Brassicaceae</taxon>
        <taxon>Brassiceae</taxon>
        <taxon>Brassica</taxon>
    </lineage>
</organism>
<dbReference type="Gene3D" id="1.10.1200.240">
    <property type="match status" value="1"/>
</dbReference>
<name>A0A8D9FYP9_BRACM</name>
<sequence length="75" mass="8508">MKGSHSGYCKREGTRLPTKVLWMRKMRVSRRLLKKPREQRTRQAEKGNMPVLLAKGPGGDVPAAACLLKPHRSQQ</sequence>
<dbReference type="InterPro" id="IPR057260">
    <property type="entry name" value="Ribosomal_L19e_C"/>
</dbReference>
<dbReference type="EMBL" id="LS974625">
    <property type="protein sequence ID" value="CAG7862588.1"/>
    <property type="molecule type" value="Genomic_DNA"/>
</dbReference>
<feature type="region of interest" description="Disordered" evidence="1">
    <location>
        <begin position="36"/>
        <end position="56"/>
    </location>
</feature>
<dbReference type="GO" id="GO:0005840">
    <property type="term" value="C:ribosome"/>
    <property type="evidence" value="ECO:0007669"/>
    <property type="project" value="InterPro"/>
</dbReference>
<dbReference type="SUPFAM" id="SSF48140">
    <property type="entry name" value="Ribosomal protein L19 (L19e)"/>
    <property type="match status" value="1"/>
</dbReference>
<dbReference type="InterPro" id="IPR035970">
    <property type="entry name" value="60S_ribosomal_eL19_sf"/>
</dbReference>
<evidence type="ECO:0000313" key="3">
    <source>
        <dbReference type="EMBL" id="CAG7862588.1"/>
    </source>
</evidence>
<accession>A0A8D9FYP9</accession>
<proteinExistence type="predicted"/>
<evidence type="ECO:0000256" key="1">
    <source>
        <dbReference type="SAM" id="MobiDB-lite"/>
    </source>
</evidence>
<dbReference type="GO" id="GO:0006412">
    <property type="term" value="P:translation"/>
    <property type="evidence" value="ECO:0007669"/>
    <property type="project" value="InterPro"/>
</dbReference>
<dbReference type="Gramene" id="A09p30550.2_BraZ1">
    <property type="protein sequence ID" value="A09p30550.2_BraZ1.CDS"/>
    <property type="gene ID" value="A09g30550.2_BraZ1"/>
</dbReference>
<evidence type="ECO:0000259" key="2">
    <source>
        <dbReference type="Pfam" id="PF25476"/>
    </source>
</evidence>